<organism evidence="2 3">
    <name type="scientific">Amycolatopsis rhabdoformis</name>
    <dbReference type="NCBI Taxonomy" id="1448059"/>
    <lineage>
        <taxon>Bacteria</taxon>
        <taxon>Bacillati</taxon>
        <taxon>Actinomycetota</taxon>
        <taxon>Actinomycetes</taxon>
        <taxon>Pseudonocardiales</taxon>
        <taxon>Pseudonocardiaceae</taxon>
        <taxon>Amycolatopsis</taxon>
    </lineage>
</organism>
<evidence type="ECO:0000313" key="3">
    <source>
        <dbReference type="Proteomes" id="UP001330812"/>
    </source>
</evidence>
<sequence length="130" mass="13754">MSQSPEVVPRVNGHAVVKHPPLFARIDRVLLVIVALHCVGVGVLVARHPDTAVTLGQAVLVLALSGTGVWRHLRSRGRSGAILLGVSMAVSFISVGWFGPPDVTNGVLFLVQLSGAVFAVAVLRRRVRIA</sequence>
<dbReference type="Proteomes" id="UP001330812">
    <property type="component" value="Chromosome"/>
</dbReference>
<name>A0ABZ1HZU4_9PSEU</name>
<feature type="transmembrane region" description="Helical" evidence="1">
    <location>
        <begin position="82"/>
        <end position="100"/>
    </location>
</feature>
<feature type="transmembrane region" description="Helical" evidence="1">
    <location>
        <begin position="29"/>
        <end position="46"/>
    </location>
</feature>
<protein>
    <submittedName>
        <fullName evidence="2">Uncharacterized protein</fullName>
    </submittedName>
</protein>
<proteinExistence type="predicted"/>
<feature type="transmembrane region" description="Helical" evidence="1">
    <location>
        <begin position="52"/>
        <end position="70"/>
    </location>
</feature>
<evidence type="ECO:0000256" key="1">
    <source>
        <dbReference type="SAM" id="Phobius"/>
    </source>
</evidence>
<keyword evidence="1" id="KW-1133">Transmembrane helix</keyword>
<reference evidence="2 3" key="1">
    <citation type="journal article" date="2015" name="Int. J. Syst. Evol. Microbiol.">
        <title>Amycolatopsis rhabdoformis sp. nov., an actinomycete isolated from a tropical forest soil.</title>
        <authorList>
            <person name="Souza W.R."/>
            <person name="Silva R.E."/>
            <person name="Goodfellow M."/>
            <person name="Busarakam K."/>
            <person name="Figueiro F.S."/>
            <person name="Ferreira D."/>
            <person name="Rodrigues-Filho E."/>
            <person name="Moraes L.A.B."/>
            <person name="Zucchi T.D."/>
        </authorList>
    </citation>
    <scope>NUCLEOTIDE SEQUENCE [LARGE SCALE GENOMIC DNA]</scope>
    <source>
        <strain evidence="2 3">NCIMB 14900</strain>
    </source>
</reference>
<gene>
    <name evidence="2" type="ORF">VSH64_31570</name>
</gene>
<keyword evidence="1" id="KW-0812">Transmembrane</keyword>
<accession>A0ABZ1HZU4</accession>
<feature type="transmembrane region" description="Helical" evidence="1">
    <location>
        <begin position="106"/>
        <end position="123"/>
    </location>
</feature>
<evidence type="ECO:0000313" key="2">
    <source>
        <dbReference type="EMBL" id="WSE27384.1"/>
    </source>
</evidence>
<dbReference type="EMBL" id="CP142149">
    <property type="protein sequence ID" value="WSE27384.1"/>
    <property type="molecule type" value="Genomic_DNA"/>
</dbReference>
<keyword evidence="3" id="KW-1185">Reference proteome</keyword>
<dbReference type="RefSeq" id="WP_326566398.1">
    <property type="nucleotide sequence ID" value="NZ_CP142149.1"/>
</dbReference>
<keyword evidence="1" id="KW-0472">Membrane</keyword>